<evidence type="ECO:0000313" key="1">
    <source>
        <dbReference type="EMBL" id="JAD47693.1"/>
    </source>
</evidence>
<dbReference type="EMBL" id="GBRH01250202">
    <property type="protein sequence ID" value="JAD47693.1"/>
    <property type="molecule type" value="Transcribed_RNA"/>
</dbReference>
<sequence>MLLSQFIVRRYESVTNWEANRFETMTSGEAKK</sequence>
<accession>A0A0A9ACQ9</accession>
<organism evidence="1">
    <name type="scientific">Arundo donax</name>
    <name type="common">Giant reed</name>
    <name type="synonym">Donax arundinaceus</name>
    <dbReference type="NCBI Taxonomy" id="35708"/>
    <lineage>
        <taxon>Eukaryota</taxon>
        <taxon>Viridiplantae</taxon>
        <taxon>Streptophyta</taxon>
        <taxon>Embryophyta</taxon>
        <taxon>Tracheophyta</taxon>
        <taxon>Spermatophyta</taxon>
        <taxon>Magnoliopsida</taxon>
        <taxon>Liliopsida</taxon>
        <taxon>Poales</taxon>
        <taxon>Poaceae</taxon>
        <taxon>PACMAD clade</taxon>
        <taxon>Arundinoideae</taxon>
        <taxon>Arundineae</taxon>
        <taxon>Arundo</taxon>
    </lineage>
</organism>
<name>A0A0A9ACQ9_ARUDO</name>
<reference evidence="1" key="2">
    <citation type="journal article" date="2015" name="Data Brief">
        <title>Shoot transcriptome of the giant reed, Arundo donax.</title>
        <authorList>
            <person name="Barrero R.A."/>
            <person name="Guerrero F.D."/>
            <person name="Moolhuijzen P."/>
            <person name="Goolsby J.A."/>
            <person name="Tidwell J."/>
            <person name="Bellgard S.E."/>
            <person name="Bellgard M.I."/>
        </authorList>
    </citation>
    <scope>NUCLEOTIDE SEQUENCE</scope>
    <source>
        <tissue evidence="1">Shoot tissue taken approximately 20 cm above the soil surface</tissue>
    </source>
</reference>
<protein>
    <submittedName>
        <fullName evidence="1">Uncharacterized protein</fullName>
    </submittedName>
</protein>
<reference evidence="1" key="1">
    <citation type="submission" date="2014-09" db="EMBL/GenBank/DDBJ databases">
        <authorList>
            <person name="Magalhaes I.L.F."/>
            <person name="Oliveira U."/>
            <person name="Santos F.R."/>
            <person name="Vidigal T.H.D.A."/>
            <person name="Brescovit A.D."/>
            <person name="Santos A.J."/>
        </authorList>
    </citation>
    <scope>NUCLEOTIDE SEQUENCE</scope>
    <source>
        <tissue evidence="1">Shoot tissue taken approximately 20 cm above the soil surface</tissue>
    </source>
</reference>
<proteinExistence type="predicted"/>
<dbReference type="AlphaFoldDB" id="A0A0A9ACQ9"/>